<feature type="chain" id="PRO_5002130577" evidence="3">
    <location>
        <begin position="34"/>
        <end position="252"/>
    </location>
</feature>
<dbReference type="AlphaFoldDB" id="A0A0B7J0W0"/>
<evidence type="ECO:0000313" key="4">
    <source>
        <dbReference type="EMBL" id="CEN56417.1"/>
    </source>
</evidence>
<dbReference type="EMBL" id="LN794158">
    <property type="protein sequence ID" value="CEN56417.1"/>
    <property type="molecule type" value="Genomic_DNA"/>
</dbReference>
<feature type="signal peptide" evidence="3">
    <location>
        <begin position="1"/>
        <end position="33"/>
    </location>
</feature>
<protein>
    <submittedName>
        <fullName evidence="4">VacJ family lipoprotein</fullName>
    </submittedName>
</protein>
<dbReference type="Pfam" id="PF04333">
    <property type="entry name" value="MlaA"/>
    <property type="match status" value="1"/>
</dbReference>
<keyword evidence="5" id="KW-1185">Reference proteome</keyword>
<organism evidence="4 5">
    <name type="scientific">Candidatus Methylopumilus turicensis</name>
    <dbReference type="NCBI Taxonomy" id="1581680"/>
    <lineage>
        <taxon>Bacteria</taxon>
        <taxon>Pseudomonadati</taxon>
        <taxon>Pseudomonadota</taxon>
        <taxon>Betaproteobacteria</taxon>
        <taxon>Nitrosomonadales</taxon>
        <taxon>Methylophilaceae</taxon>
        <taxon>Candidatus Methylopumilus</taxon>
    </lineage>
</organism>
<keyword evidence="2 3" id="KW-0732">Signal</keyword>
<accession>A0A0B7J0W0</accession>
<dbReference type="KEGG" id="mbac:BN1209_1378"/>
<evidence type="ECO:0000313" key="5">
    <source>
        <dbReference type="Proteomes" id="UP000056322"/>
    </source>
</evidence>
<dbReference type="InterPro" id="IPR007428">
    <property type="entry name" value="MlaA"/>
</dbReference>
<dbReference type="PANTHER" id="PTHR30035">
    <property type="entry name" value="LIPOPROTEIN VACJ-RELATED"/>
    <property type="match status" value="1"/>
</dbReference>
<proteinExistence type="inferred from homology"/>
<evidence type="ECO:0000256" key="2">
    <source>
        <dbReference type="ARBA" id="ARBA00022729"/>
    </source>
</evidence>
<reference evidence="5" key="1">
    <citation type="submission" date="2014-12" db="EMBL/GenBank/DDBJ databases">
        <authorList>
            <person name="Salcher M.M."/>
        </authorList>
    </citation>
    <scope>NUCLEOTIDE SEQUENCE [LARGE SCALE GENOMIC DNA]</scope>
    <source>
        <strain evidence="5">MMS-10A-171</strain>
    </source>
</reference>
<dbReference type="PANTHER" id="PTHR30035:SF3">
    <property type="entry name" value="INTERMEMBRANE PHOSPHOLIPID TRANSPORT SYSTEM LIPOPROTEIN MLAA"/>
    <property type="match status" value="1"/>
</dbReference>
<name>A0A0B7J0W0_9PROT</name>
<keyword evidence="4" id="KW-0449">Lipoprotein</keyword>
<evidence type="ECO:0000256" key="1">
    <source>
        <dbReference type="ARBA" id="ARBA00010634"/>
    </source>
</evidence>
<dbReference type="STRING" id="1581680.BN1209_1378"/>
<dbReference type="GO" id="GO:0120010">
    <property type="term" value="P:intermembrane phospholipid transfer"/>
    <property type="evidence" value="ECO:0007669"/>
    <property type="project" value="TreeGrafter"/>
</dbReference>
<sequence length="252" mass="27633">MQINIQIGNKMRTKFLTLLMVLIISLMTGCASVDNKDPLEGFNRGVYKFNDVSDKAVFKPIAGAYKAVLPTPVRSGVNNFFANLKTFVTAINQALQFKFNKAAESAGRFVINSTVGIAGLFDIASKQGIPQYKEDFGQTLGYWGVGNGAYLMLPFFGPSTFRDTTGLAVDLITIDPLGYVDNPRVRNTLIGTKFIDTRAALLPGSDLLDEAALDPYTFMRDAYLQRRANQVADGEVVVNYDGFEPDNSKPSK</sequence>
<dbReference type="HOGENOM" id="CLU_059326_1_1_4"/>
<evidence type="ECO:0000256" key="3">
    <source>
        <dbReference type="SAM" id="SignalP"/>
    </source>
</evidence>
<dbReference type="Proteomes" id="UP000056322">
    <property type="component" value="Chromosome 1"/>
</dbReference>
<dbReference type="PRINTS" id="PR01805">
    <property type="entry name" value="VACJLIPOPROT"/>
</dbReference>
<comment type="similarity">
    <text evidence="1">Belongs to the MlaA family.</text>
</comment>
<gene>
    <name evidence="4" type="ORF">BN1209_1378</name>
</gene>
<dbReference type="GO" id="GO:0016020">
    <property type="term" value="C:membrane"/>
    <property type="evidence" value="ECO:0007669"/>
    <property type="project" value="InterPro"/>
</dbReference>